<dbReference type="EC" id="5.6.2.1" evidence="8"/>
<dbReference type="InterPro" id="IPR005738">
    <property type="entry name" value="TopoIII"/>
</dbReference>
<evidence type="ECO:0000256" key="9">
    <source>
        <dbReference type="SAM" id="MobiDB-lite"/>
    </source>
</evidence>
<comment type="function">
    <text evidence="8">Releases the supercoiling and torsional tension of DNA, which is introduced during the DNA replication and transcription, by transiently cleaving and rejoining one strand of the DNA duplex. Introduces a single-strand break via transesterification at a target site in duplex DNA. The scissile phosphodiester is attacked by the catalytic tyrosine of the enzyme, resulting in the formation of a DNA-(5'-phosphotyrosyl)-enzyme intermediate and the expulsion of a 3'-OH DNA strand. The free DNA strand then undergoes passage around the unbroken strand, thus removing DNA supercoils. Finally, in the religation step, the DNA 3'-OH attacks the covalent intermediate to expel the active-site tyrosine and restore the DNA phosphodiester backbone.</text>
</comment>
<evidence type="ECO:0000256" key="4">
    <source>
        <dbReference type="ARBA" id="ARBA00022842"/>
    </source>
</evidence>
<evidence type="ECO:0000259" key="10">
    <source>
        <dbReference type="PROSITE" id="PS50880"/>
    </source>
</evidence>
<dbReference type="InterPro" id="IPR003602">
    <property type="entry name" value="Topo_IA_DNA-bd_dom"/>
</dbReference>
<dbReference type="RefSeq" id="WP_014656070.1">
    <property type="nucleotide sequence ID" value="NC_017731.1"/>
</dbReference>
<keyword evidence="5 8" id="KW-0799">Topoisomerase</keyword>
<dbReference type="Proteomes" id="UP000005012">
    <property type="component" value="Chromosome"/>
</dbReference>
<protein>
    <recommendedName>
        <fullName evidence="8">DNA topoisomerase 3</fullName>
        <ecNumber evidence="8">5.6.2.1</ecNumber>
    </recommendedName>
    <alternativeName>
        <fullName evidence="8">DNA topoisomerase III</fullName>
    </alternativeName>
</protein>
<dbReference type="InterPro" id="IPR003601">
    <property type="entry name" value="Topo_IA_2"/>
</dbReference>
<dbReference type="PROSITE" id="PS52039">
    <property type="entry name" value="TOPO_IA_2"/>
    <property type="match status" value="1"/>
</dbReference>
<accession>A0A140NHA6</accession>
<dbReference type="GO" id="GO:0043597">
    <property type="term" value="C:cytoplasmic replication fork"/>
    <property type="evidence" value="ECO:0007669"/>
    <property type="project" value="TreeGrafter"/>
</dbReference>
<sequence length="643" mass="73323">MRLFIAEKPSLARAIADVLPKPHKRGDGFIQCGDDQIVTWCIGHLLEQAEPDAYEPRYARWNLQDLPIIPEKWLLKPRSAVTKQLKTIDSLLKQATEVVHAGDPDREGQLLVDEVLDFLKLSDEKRKQVKRCLINDLNPQAVERAIERLRENREFIPLCVSALARARADWLYGINMTRAYTLLGQRGGYQGVLSVGRVQTPVLGLVVRRDEDIENFVPKDYFEVRAHIVTPENERFVATWQPSESCIDYQDEEGRLFHRPLAEHVVSRITGKPAFVTQYQDKRESEIAPLPFSLSALQIEAAKKFGLSAQEVLDICQRLYETHKLITYPRSDSRYLPDEHFAGRHSVLNAISVHQPELTQFELPELDKKNRCWDDKKVDAHHAIIPTAKAVSVKLTEHEANIYQLIARQYIIQFMSDAVYRKCTIELDIEKGKFIAKARFLAEAGWRVVLGSKERDAENDGSPLPVVAKGDELLCEKGEVLEKQTQPPRPFTDATLLSAMTGIARFVQDKALKKVLRETDGLGTEATRAGIIDLLFKRQFLYKKGRYIHSTPAGRALIHVLPDMATLPDMTAHWESILTQISEKQTRYIDFMNPLSATLTQLIHHARQFTNLRAFRELPPVTKNKTTKKPVKSAKKPKKSEQE</sequence>
<keyword evidence="3 8" id="KW-0479">Metal-binding</keyword>
<dbReference type="AlphaFoldDB" id="A0A140NHA6"/>
<dbReference type="GO" id="GO:0006265">
    <property type="term" value="P:DNA topological change"/>
    <property type="evidence" value="ECO:0007669"/>
    <property type="project" value="UniProtKB-UniRule"/>
</dbReference>
<evidence type="ECO:0000256" key="3">
    <source>
        <dbReference type="ARBA" id="ARBA00022723"/>
    </source>
</evidence>
<evidence type="ECO:0000313" key="13">
    <source>
        <dbReference type="Proteomes" id="UP000005012"/>
    </source>
</evidence>
<evidence type="ECO:0000256" key="2">
    <source>
        <dbReference type="ARBA" id="ARBA00009446"/>
    </source>
</evidence>
<dbReference type="CDD" id="cd03362">
    <property type="entry name" value="TOPRIM_TopoIA_TopoIII"/>
    <property type="match status" value="1"/>
</dbReference>
<dbReference type="InterPro" id="IPR006171">
    <property type="entry name" value="TOPRIM_dom"/>
</dbReference>
<dbReference type="HAMAP" id="MF_00953">
    <property type="entry name" value="Topoisom_3_prok"/>
    <property type="match status" value="1"/>
</dbReference>
<evidence type="ECO:0000256" key="8">
    <source>
        <dbReference type="HAMAP-Rule" id="MF_00953"/>
    </source>
</evidence>
<dbReference type="GeneID" id="93519123"/>
<dbReference type="EMBL" id="CP003488">
    <property type="protein sequence ID" value="AFH92040.1"/>
    <property type="molecule type" value="Genomic_DNA"/>
</dbReference>
<dbReference type="Gene3D" id="1.10.290.10">
    <property type="entry name" value="Topoisomerase I, domain 4"/>
    <property type="match status" value="1"/>
</dbReference>
<feature type="binding site" evidence="8">
    <location>
        <position position="7"/>
    </location>
    <ligand>
        <name>Mg(2+)</name>
        <dbReference type="ChEBI" id="CHEBI:18420"/>
        <label>1</label>
        <note>catalytic</note>
    </ligand>
</feature>
<feature type="region of interest" description="Disordered" evidence="9">
    <location>
        <begin position="620"/>
        <end position="643"/>
    </location>
</feature>
<dbReference type="FunFam" id="1.10.290.10:FF:000004">
    <property type="entry name" value="DNA topoisomerase 3"/>
    <property type="match status" value="1"/>
</dbReference>
<keyword evidence="6 8" id="KW-0238">DNA-binding</keyword>
<gene>
    <name evidence="8" type="primary">topB</name>
    <name evidence="12" type="ordered locus">S70_00700</name>
</gene>
<dbReference type="SMART" id="SM00436">
    <property type="entry name" value="TOP1Bc"/>
    <property type="match status" value="1"/>
</dbReference>
<feature type="binding site" evidence="8">
    <location>
        <position position="103"/>
    </location>
    <ligand>
        <name>Mg(2+)</name>
        <dbReference type="ChEBI" id="CHEBI:18420"/>
        <label>1</label>
        <note>catalytic</note>
    </ligand>
</feature>
<reference evidence="12 13" key="1">
    <citation type="journal article" date="2012" name="J. Bacteriol.">
        <title>Complete Genome Sequence of Providencia stuartii Clinical Isolate MRSN 2154.</title>
        <authorList>
            <person name="Clifford R.J."/>
            <person name="Hang J."/>
            <person name="Riley M.C."/>
            <person name="Onmus-Leone F."/>
            <person name="Kuschner R.A."/>
            <person name="Lesho E.P."/>
            <person name="Waterman P.E."/>
        </authorList>
    </citation>
    <scope>NUCLEOTIDE SEQUENCE [LARGE SCALE GENOMIC DNA]</scope>
    <source>
        <strain evidence="12 13">MRSN 2154</strain>
    </source>
</reference>
<dbReference type="InterPro" id="IPR013825">
    <property type="entry name" value="Topo_IA_cen_sub2"/>
</dbReference>
<proteinExistence type="inferred from homology"/>
<dbReference type="InterPro" id="IPR034144">
    <property type="entry name" value="TOPRIM_TopoIII"/>
</dbReference>
<dbReference type="HOGENOM" id="CLU_002929_5_2_6"/>
<dbReference type="GO" id="GO:0006281">
    <property type="term" value="P:DNA repair"/>
    <property type="evidence" value="ECO:0007669"/>
    <property type="project" value="TreeGrafter"/>
</dbReference>
<dbReference type="InterPro" id="IPR023406">
    <property type="entry name" value="Topo_IA_AS"/>
</dbReference>
<feature type="site" description="Interaction with DNA" evidence="8">
    <location>
        <position position="170"/>
    </location>
</feature>
<dbReference type="Pfam" id="PF01751">
    <property type="entry name" value="Toprim"/>
    <property type="match status" value="1"/>
</dbReference>
<comment type="cofactor">
    <cofactor evidence="8">
        <name>Mg(2+)</name>
        <dbReference type="ChEBI" id="CHEBI:18420"/>
    </cofactor>
    <text evidence="8">Binds two Mg(2+) per subunit.</text>
</comment>
<feature type="binding site" evidence="8">
    <location>
        <position position="105"/>
    </location>
    <ligand>
        <name>Mg(2+)</name>
        <dbReference type="ChEBI" id="CHEBI:18420"/>
        <label>2</label>
    </ligand>
</feature>
<dbReference type="CDD" id="cd00186">
    <property type="entry name" value="TOP1Ac"/>
    <property type="match status" value="1"/>
</dbReference>
<dbReference type="PROSITE" id="PS50880">
    <property type="entry name" value="TOPRIM"/>
    <property type="match status" value="1"/>
</dbReference>
<dbReference type="Gene3D" id="1.10.460.10">
    <property type="entry name" value="Topoisomerase I, domain 2"/>
    <property type="match status" value="1"/>
</dbReference>
<name>A0A140NHA6_PROSM</name>
<feature type="site" description="Interaction with DNA" evidence="8">
    <location>
        <position position="330"/>
    </location>
</feature>
<feature type="binding site" evidence="8">
    <location>
        <position position="103"/>
    </location>
    <ligand>
        <name>Mg(2+)</name>
        <dbReference type="ChEBI" id="CHEBI:18420"/>
        <label>2</label>
    </ligand>
</feature>
<dbReference type="GO" id="GO:0003917">
    <property type="term" value="F:DNA topoisomerase type I (single strand cut, ATP-independent) activity"/>
    <property type="evidence" value="ECO:0007669"/>
    <property type="project" value="UniProtKB-UniRule"/>
</dbReference>
<keyword evidence="7 8" id="KW-0413">Isomerase</keyword>
<feature type="site" description="Interaction with DNA" evidence="8">
    <location>
        <position position="61"/>
    </location>
</feature>
<evidence type="ECO:0000259" key="11">
    <source>
        <dbReference type="PROSITE" id="PS52039"/>
    </source>
</evidence>
<evidence type="ECO:0000256" key="6">
    <source>
        <dbReference type="ARBA" id="ARBA00023125"/>
    </source>
</evidence>
<organism evidence="12 13">
    <name type="scientific">Providencia stuartii (strain MRSN 2154)</name>
    <dbReference type="NCBI Taxonomy" id="1157951"/>
    <lineage>
        <taxon>Bacteria</taxon>
        <taxon>Pseudomonadati</taxon>
        <taxon>Pseudomonadota</taxon>
        <taxon>Gammaproteobacteria</taxon>
        <taxon>Enterobacterales</taxon>
        <taxon>Morganellaceae</taxon>
        <taxon>Providencia</taxon>
    </lineage>
</organism>
<dbReference type="InterPro" id="IPR000380">
    <property type="entry name" value="Topo_IA"/>
</dbReference>
<dbReference type="OrthoDB" id="9803554at2"/>
<dbReference type="GO" id="GO:0006310">
    <property type="term" value="P:DNA recombination"/>
    <property type="evidence" value="ECO:0007669"/>
    <property type="project" value="TreeGrafter"/>
</dbReference>
<dbReference type="SUPFAM" id="SSF56712">
    <property type="entry name" value="Prokaryotic type I DNA topoisomerase"/>
    <property type="match status" value="1"/>
</dbReference>
<dbReference type="PANTHER" id="PTHR11390:SF21">
    <property type="entry name" value="DNA TOPOISOMERASE 3-ALPHA"/>
    <property type="match status" value="1"/>
</dbReference>
<comment type="catalytic activity">
    <reaction evidence="1 8">
        <text>ATP-independent breakage of single-stranded DNA, followed by passage and rejoining.</text>
        <dbReference type="EC" id="5.6.2.1"/>
    </reaction>
</comment>
<dbReference type="PROSITE" id="PS00396">
    <property type="entry name" value="TOPO_IA_1"/>
    <property type="match status" value="1"/>
</dbReference>
<comment type="similarity">
    <text evidence="2 8">Belongs to the type IA topoisomerase family.</text>
</comment>
<evidence type="ECO:0000256" key="1">
    <source>
        <dbReference type="ARBA" id="ARBA00000213"/>
    </source>
</evidence>
<dbReference type="GO" id="GO:0003677">
    <property type="term" value="F:DNA binding"/>
    <property type="evidence" value="ECO:0007669"/>
    <property type="project" value="UniProtKB-KW"/>
</dbReference>
<feature type="domain" description="Toprim" evidence="10">
    <location>
        <begin position="1"/>
        <end position="134"/>
    </location>
</feature>
<feature type="region of interest" description="Interaction with DNA" evidence="8">
    <location>
        <begin position="194"/>
        <end position="199"/>
    </location>
</feature>
<dbReference type="SMART" id="SM00437">
    <property type="entry name" value="TOP1Ac"/>
    <property type="match status" value="1"/>
</dbReference>
<dbReference type="PRINTS" id="PR00417">
    <property type="entry name" value="PRTPISMRASEI"/>
</dbReference>
<dbReference type="PATRIC" id="fig|1157951.4.peg.140"/>
<reference evidence="13" key="2">
    <citation type="submission" date="2012-04" db="EMBL/GenBank/DDBJ databases">
        <title>Complete genome sequence of Providencia stuartii clinical isolate MRSN 2154.</title>
        <authorList>
            <person name="Clifford R.J."/>
            <person name="Hang J."/>
            <person name="Riley M.C."/>
            <person name="Onmus-Leone F."/>
            <person name="Kuschner R.A."/>
            <person name="Lesho E.P."/>
            <person name="Waterman P.E."/>
        </authorList>
    </citation>
    <scope>NUCLEOTIDE SEQUENCE [LARGE SCALE GENOMIC DNA]</scope>
    <source>
        <strain evidence="13">MRSN 2154</strain>
    </source>
</reference>
<dbReference type="Gene3D" id="2.70.20.10">
    <property type="entry name" value="Topoisomerase I, domain 3"/>
    <property type="match status" value="1"/>
</dbReference>
<dbReference type="NCBIfam" id="NF005829">
    <property type="entry name" value="PRK07726.1"/>
    <property type="match status" value="1"/>
</dbReference>
<comment type="caution">
    <text evidence="8">Lacks conserved residue(s) required for the propagation of feature annotation.</text>
</comment>
<dbReference type="Pfam" id="PF01131">
    <property type="entry name" value="Topoisom_bac"/>
    <property type="match status" value="1"/>
</dbReference>
<feature type="compositionally biased region" description="Basic residues" evidence="9">
    <location>
        <begin position="625"/>
        <end position="643"/>
    </location>
</feature>
<evidence type="ECO:0000256" key="5">
    <source>
        <dbReference type="ARBA" id="ARBA00023029"/>
    </source>
</evidence>
<dbReference type="SMART" id="SM00493">
    <property type="entry name" value="TOPRIM"/>
    <property type="match status" value="1"/>
</dbReference>
<dbReference type="KEGG" id="psi:S70_00700"/>
<dbReference type="GO" id="GO:0000287">
    <property type="term" value="F:magnesium ion binding"/>
    <property type="evidence" value="ECO:0007669"/>
    <property type="project" value="UniProtKB-UniRule"/>
</dbReference>
<dbReference type="FunFam" id="3.40.50.140:FF:000004">
    <property type="entry name" value="DNA topoisomerase 3"/>
    <property type="match status" value="1"/>
</dbReference>
<dbReference type="PANTHER" id="PTHR11390">
    <property type="entry name" value="PROKARYOTIC DNA TOPOISOMERASE"/>
    <property type="match status" value="1"/>
</dbReference>
<feature type="active site" description="O-(5'-phospho-DNA)-tyrosine intermediate" evidence="8">
    <location>
        <position position="328"/>
    </location>
</feature>
<dbReference type="Gene3D" id="3.40.50.140">
    <property type="match status" value="1"/>
</dbReference>
<dbReference type="InterPro" id="IPR013497">
    <property type="entry name" value="Topo_IA_cen"/>
</dbReference>
<evidence type="ECO:0000313" key="12">
    <source>
        <dbReference type="EMBL" id="AFH92040.1"/>
    </source>
</evidence>
<dbReference type="InterPro" id="IPR023405">
    <property type="entry name" value="Topo_IA_core_domain"/>
</dbReference>
<dbReference type="InterPro" id="IPR013824">
    <property type="entry name" value="Topo_IA_cen_sub1"/>
</dbReference>
<keyword evidence="4 8" id="KW-0460">Magnesium</keyword>
<feature type="site" description="Interaction with DNA" evidence="8">
    <location>
        <position position="178"/>
    </location>
</feature>
<dbReference type="NCBIfam" id="TIGR01056">
    <property type="entry name" value="topB"/>
    <property type="match status" value="1"/>
</dbReference>
<feature type="domain" description="Topo IA-type catalytic" evidence="11">
    <location>
        <begin position="155"/>
        <end position="603"/>
    </location>
</feature>
<dbReference type="InterPro" id="IPR013826">
    <property type="entry name" value="Topo_IA_cen_sub3"/>
</dbReference>
<evidence type="ECO:0000256" key="7">
    <source>
        <dbReference type="ARBA" id="ARBA00023235"/>
    </source>
</evidence>